<gene>
    <name evidence="1" type="ORF">HF292_007970</name>
</gene>
<protein>
    <submittedName>
        <fullName evidence="1">Uncharacterized protein</fullName>
    </submittedName>
</protein>
<evidence type="ECO:0000313" key="1">
    <source>
        <dbReference type="EMBL" id="XRP71752.1"/>
    </source>
</evidence>
<accession>A0ACD5ID79</accession>
<organism evidence="1 2">
    <name type="scientific">Acidithiobacillus ferruginosus</name>
    <dbReference type="NCBI Taxonomy" id="3063951"/>
    <lineage>
        <taxon>Bacteria</taxon>
        <taxon>Pseudomonadati</taxon>
        <taxon>Pseudomonadota</taxon>
        <taxon>Acidithiobacillia</taxon>
        <taxon>Acidithiobacillales</taxon>
        <taxon>Acidithiobacillaceae</taxon>
        <taxon>Acidithiobacillus</taxon>
    </lineage>
</organism>
<keyword evidence="2" id="KW-1185">Reference proteome</keyword>
<dbReference type="EMBL" id="CP130946">
    <property type="protein sequence ID" value="XRP71752.1"/>
    <property type="molecule type" value="Genomic_DNA"/>
</dbReference>
<dbReference type="Proteomes" id="UP001196097">
    <property type="component" value="Chromosome"/>
</dbReference>
<proteinExistence type="predicted"/>
<evidence type="ECO:0000313" key="2">
    <source>
        <dbReference type="Proteomes" id="UP001196097"/>
    </source>
</evidence>
<reference evidence="1 2" key="1">
    <citation type="journal article" date="2021" name="ISME J.">
        <title>Genomic evolution of the class Acidithiobacillia: deep-branching Proteobacteria living in extreme acidic conditions.</title>
        <authorList>
            <person name="Moya-Beltran A."/>
            <person name="Beard S."/>
            <person name="Rojas-Villalobos C."/>
            <person name="Issotta F."/>
            <person name="Gallardo Y."/>
            <person name="Ulloa R."/>
            <person name="Giaveno A."/>
            <person name="Degli Esposti M."/>
            <person name="Johnson D.B."/>
            <person name="Quatrini R."/>
        </authorList>
    </citation>
    <scope>NUCLEOTIDE SEQUENCE [LARGE SCALE GENOMIC DNA]</scope>
    <source>
        <strain evidence="1 2">CF3</strain>
    </source>
</reference>
<name>A0ACD5ID79_9PROT</name>
<sequence length="135" mass="15550">MERGQSIRVKQFGNVLQIILEIPWREVQGQNQWKAYLEQKAAEAPAPSTHWQDLQAKIIQTFKSTNNISATAKLCKCSYFTANNIIRKEKSRENRDRRQSAIKEAKHLAATQVPTRDIARIMGKSAETIRLWLKS</sequence>